<protein>
    <recommendedName>
        <fullName evidence="1">RNA-directed DNA polymerase</fullName>
        <ecNumber evidence="1">2.7.7.49</ecNumber>
    </recommendedName>
</protein>
<evidence type="ECO:0000256" key="7">
    <source>
        <dbReference type="ARBA" id="ARBA00022918"/>
    </source>
</evidence>
<gene>
    <name evidence="13" type="primary">pol_1</name>
    <name evidence="13" type="ORF">A0J61_09074</name>
</gene>
<feature type="domain" description="CCHC-type" evidence="10">
    <location>
        <begin position="179"/>
        <end position="195"/>
    </location>
</feature>
<dbReference type="EMBL" id="LUGH01000768">
    <property type="protein sequence ID" value="OBZ82873.1"/>
    <property type="molecule type" value="Genomic_DNA"/>
</dbReference>
<evidence type="ECO:0000259" key="10">
    <source>
        <dbReference type="PROSITE" id="PS50158"/>
    </source>
</evidence>
<dbReference type="SUPFAM" id="SSF56672">
    <property type="entry name" value="DNA/RNA polymerases"/>
    <property type="match status" value="2"/>
</dbReference>
<dbReference type="InterPro" id="IPR036397">
    <property type="entry name" value="RNaseH_sf"/>
</dbReference>
<dbReference type="SUPFAM" id="SSF50630">
    <property type="entry name" value="Acid proteases"/>
    <property type="match status" value="1"/>
</dbReference>
<dbReference type="Pfam" id="PF17921">
    <property type="entry name" value="Integrase_H2C2"/>
    <property type="match status" value="1"/>
</dbReference>
<name>A0A1C7N1A7_9FUNG</name>
<dbReference type="InterPro" id="IPR041588">
    <property type="entry name" value="Integrase_H2C2"/>
</dbReference>
<evidence type="ECO:0000256" key="2">
    <source>
        <dbReference type="ARBA" id="ARBA00022679"/>
    </source>
</evidence>
<dbReference type="SUPFAM" id="SSF53098">
    <property type="entry name" value="Ribonuclease H-like"/>
    <property type="match status" value="1"/>
</dbReference>
<dbReference type="Pfam" id="PF17917">
    <property type="entry name" value="RT_RNaseH"/>
    <property type="match status" value="1"/>
</dbReference>
<evidence type="ECO:0000256" key="4">
    <source>
        <dbReference type="ARBA" id="ARBA00022722"/>
    </source>
</evidence>
<dbReference type="InterPro" id="IPR043128">
    <property type="entry name" value="Rev_trsase/Diguanyl_cyclase"/>
</dbReference>
<dbReference type="STRING" id="101091.A0A1C7N1A7"/>
<feature type="non-terminal residue" evidence="13">
    <location>
        <position position="1"/>
    </location>
</feature>
<dbReference type="Proteomes" id="UP000093000">
    <property type="component" value="Unassembled WGS sequence"/>
</dbReference>
<evidence type="ECO:0000256" key="5">
    <source>
        <dbReference type="ARBA" id="ARBA00022759"/>
    </source>
</evidence>
<evidence type="ECO:0000313" key="13">
    <source>
        <dbReference type="EMBL" id="OBZ82873.1"/>
    </source>
</evidence>
<keyword evidence="3" id="KW-0548">Nucleotidyltransferase</keyword>
<dbReference type="GO" id="GO:0005634">
    <property type="term" value="C:nucleus"/>
    <property type="evidence" value="ECO:0007669"/>
    <property type="project" value="UniProtKB-ARBA"/>
</dbReference>
<dbReference type="GO" id="GO:0008270">
    <property type="term" value="F:zinc ion binding"/>
    <property type="evidence" value="ECO:0007669"/>
    <property type="project" value="UniProtKB-KW"/>
</dbReference>
<dbReference type="Gene3D" id="3.10.10.10">
    <property type="entry name" value="HIV Type 1 Reverse Transcriptase, subunit A, domain 1"/>
    <property type="match status" value="1"/>
</dbReference>
<feature type="domain" description="Integrase catalytic" evidence="12">
    <location>
        <begin position="1463"/>
        <end position="1562"/>
    </location>
</feature>
<feature type="compositionally biased region" description="Basic and acidic residues" evidence="9">
    <location>
        <begin position="1259"/>
        <end position="1276"/>
    </location>
</feature>
<dbReference type="Gene3D" id="3.30.70.270">
    <property type="match status" value="2"/>
</dbReference>
<dbReference type="InterPro" id="IPR021109">
    <property type="entry name" value="Peptidase_aspartic_dom_sf"/>
</dbReference>
<dbReference type="OrthoDB" id="2290034at2759"/>
<dbReference type="GO" id="GO:0006508">
    <property type="term" value="P:proteolysis"/>
    <property type="evidence" value="ECO:0007669"/>
    <property type="project" value="UniProtKB-KW"/>
</dbReference>
<dbReference type="GO" id="GO:0004190">
    <property type="term" value="F:aspartic-type endopeptidase activity"/>
    <property type="evidence" value="ECO:0007669"/>
    <property type="project" value="UniProtKB-KW"/>
</dbReference>
<keyword evidence="14" id="KW-1185">Reference proteome</keyword>
<keyword evidence="5" id="KW-0255">Endonuclease</keyword>
<dbReference type="GO" id="GO:0016779">
    <property type="term" value="F:nucleotidyltransferase activity"/>
    <property type="evidence" value="ECO:0007669"/>
    <property type="project" value="UniProtKB-KW"/>
</dbReference>
<evidence type="ECO:0000259" key="11">
    <source>
        <dbReference type="PROSITE" id="PS50878"/>
    </source>
</evidence>
<dbReference type="PROSITE" id="PS50994">
    <property type="entry name" value="INTEGRASE"/>
    <property type="match status" value="1"/>
</dbReference>
<keyword evidence="6" id="KW-0378">Hydrolase</keyword>
<dbReference type="CDD" id="cd01647">
    <property type="entry name" value="RT_LTR"/>
    <property type="match status" value="1"/>
</dbReference>
<dbReference type="PANTHER" id="PTHR37984:SF5">
    <property type="entry name" value="PROTEIN NYNRIN-LIKE"/>
    <property type="match status" value="1"/>
</dbReference>
<dbReference type="Gene3D" id="2.40.70.10">
    <property type="entry name" value="Acid Proteases"/>
    <property type="match status" value="1"/>
</dbReference>
<dbReference type="GO" id="GO:0015074">
    <property type="term" value="P:DNA integration"/>
    <property type="evidence" value="ECO:0007669"/>
    <property type="project" value="InterPro"/>
</dbReference>
<dbReference type="PROSITE" id="PS50158">
    <property type="entry name" value="ZF_CCHC"/>
    <property type="match status" value="1"/>
</dbReference>
<accession>A0A1C7N1A7</accession>
<dbReference type="InterPro" id="IPR043502">
    <property type="entry name" value="DNA/RNA_pol_sf"/>
</dbReference>
<evidence type="ECO:0000256" key="9">
    <source>
        <dbReference type="SAM" id="MobiDB-lite"/>
    </source>
</evidence>
<dbReference type="Gene3D" id="3.10.20.370">
    <property type="match status" value="1"/>
</dbReference>
<keyword evidence="7" id="KW-0695">RNA-directed DNA polymerase</keyword>
<dbReference type="SUPFAM" id="SSF57756">
    <property type="entry name" value="Retrovirus zinc finger-like domains"/>
    <property type="match status" value="1"/>
</dbReference>
<dbReference type="EC" id="2.7.7.49" evidence="1"/>
<evidence type="ECO:0000313" key="14">
    <source>
        <dbReference type="Proteomes" id="UP000093000"/>
    </source>
</evidence>
<keyword evidence="2" id="KW-0808">Transferase</keyword>
<dbReference type="GO" id="GO:0004519">
    <property type="term" value="F:endonuclease activity"/>
    <property type="evidence" value="ECO:0007669"/>
    <property type="project" value="UniProtKB-KW"/>
</dbReference>
<organism evidence="13 14">
    <name type="scientific">Choanephora cucurbitarum</name>
    <dbReference type="NCBI Taxonomy" id="101091"/>
    <lineage>
        <taxon>Eukaryota</taxon>
        <taxon>Fungi</taxon>
        <taxon>Fungi incertae sedis</taxon>
        <taxon>Mucoromycota</taxon>
        <taxon>Mucoromycotina</taxon>
        <taxon>Mucoromycetes</taxon>
        <taxon>Mucorales</taxon>
        <taxon>Mucorineae</taxon>
        <taxon>Choanephoraceae</taxon>
        <taxon>Choanephoroideae</taxon>
        <taxon>Choanephora</taxon>
    </lineage>
</organism>
<reference evidence="13 14" key="1">
    <citation type="submission" date="2016-03" db="EMBL/GenBank/DDBJ databases">
        <title>Choanephora cucurbitarum.</title>
        <authorList>
            <person name="Min B."/>
            <person name="Park H."/>
            <person name="Park J.-H."/>
            <person name="Shin H.-D."/>
            <person name="Choi I.-G."/>
        </authorList>
    </citation>
    <scope>NUCLEOTIDE SEQUENCE [LARGE SCALE GENOMIC DNA]</scope>
    <source>
        <strain evidence="13 14">KUS-F28377</strain>
    </source>
</reference>
<comment type="caution">
    <text evidence="13">The sequence shown here is derived from an EMBL/GenBank/DDBJ whole genome shotgun (WGS) entry which is preliminary data.</text>
</comment>
<keyword evidence="4" id="KW-0540">Nuclease</keyword>
<dbReference type="SMART" id="SM00343">
    <property type="entry name" value="ZnF_C2HC"/>
    <property type="match status" value="1"/>
</dbReference>
<dbReference type="GO" id="GO:0003677">
    <property type="term" value="F:DNA binding"/>
    <property type="evidence" value="ECO:0007669"/>
    <property type="project" value="UniProtKB-KW"/>
</dbReference>
<dbReference type="FunFam" id="1.10.340.70:FF:000001">
    <property type="entry name" value="Retrovirus-related Pol polyprotein from transposon gypsy-like Protein"/>
    <property type="match status" value="1"/>
</dbReference>
<dbReference type="InterPro" id="IPR050951">
    <property type="entry name" value="Retrovirus_Pol_polyprotein"/>
</dbReference>
<keyword evidence="8" id="KW-0479">Metal-binding</keyword>
<dbReference type="Gene3D" id="3.30.420.10">
    <property type="entry name" value="Ribonuclease H-like superfamily/Ribonuclease H"/>
    <property type="match status" value="1"/>
</dbReference>
<feature type="region of interest" description="Disordered" evidence="9">
    <location>
        <begin position="1259"/>
        <end position="1281"/>
    </location>
</feature>
<evidence type="ECO:0000256" key="3">
    <source>
        <dbReference type="ARBA" id="ARBA00022695"/>
    </source>
</evidence>
<feature type="domain" description="Reverse transcriptase" evidence="11">
    <location>
        <begin position="833"/>
        <end position="1012"/>
    </location>
</feature>
<dbReference type="InterPro" id="IPR012337">
    <property type="entry name" value="RNaseH-like_sf"/>
</dbReference>
<dbReference type="InterPro" id="IPR001878">
    <property type="entry name" value="Znf_CCHC"/>
</dbReference>
<dbReference type="FunFam" id="3.30.70.270:FF:000020">
    <property type="entry name" value="Transposon Tf2-6 polyprotein-like Protein"/>
    <property type="match status" value="1"/>
</dbReference>
<evidence type="ECO:0000256" key="6">
    <source>
        <dbReference type="ARBA" id="ARBA00022801"/>
    </source>
</evidence>
<dbReference type="CDD" id="cd09274">
    <property type="entry name" value="RNase_HI_RT_Ty3"/>
    <property type="match status" value="1"/>
</dbReference>
<keyword evidence="8" id="KW-0862">Zinc</keyword>
<dbReference type="InterPro" id="IPR000477">
    <property type="entry name" value="RT_dom"/>
</dbReference>
<dbReference type="PROSITE" id="PS50878">
    <property type="entry name" value="RT_POL"/>
    <property type="match status" value="1"/>
</dbReference>
<evidence type="ECO:0000256" key="8">
    <source>
        <dbReference type="PROSITE-ProRule" id="PRU00047"/>
    </source>
</evidence>
<dbReference type="CDD" id="cd00303">
    <property type="entry name" value="retropepsin_like"/>
    <property type="match status" value="1"/>
</dbReference>
<sequence>YLKQYKEYRQPLSETPLEYLETKCYLLQKANLSKEEKPVKQQIRDVLNGLVPQVYQFCDQAMKDPYRKDIKESLKTIGGLETIFAWAEECLYTTYNTISYKTDHVAPVAQPQVPRSTQPVYTVVQRNDSNMNQTNEESDQFTKIQKQISESLDVLHNDMALIKDRITHLEKAANNKVIKCANCNEEGHYKKVCPNPCKEEPSKSESPNNESINVITVSERTSVYAVDADSHPTKPKLTSEERHNIQLRNLEKARAAKAKDEVPPSIARKMNRTSITMPLPQMLYYSPELHYQYLHLLGGQPVSHKTRPKDEDYMDVVQNISLDTTQCSPYETHLQLIAGKVEESHTQEFLVDGGAVISIIPLHLVKRWKQEDKITHTNKTLKYGGGEIDIPVGVLKLNVQVHDDLLVTHSFCVTSNPNTPAILGLDFILATNALIDPRNNVVIFRQEKGREIVVNTFSGEDQRAGLQGALEDDRLIMPVSIKKSEQNESIKEILLENELVLQPGETQLIWLQLEGEASKWEKDKVLQPKTSLLTKHKILLTPAIYEKGGKGFYCTIVVNMMLKTSTIPQGTVLGKLFDAELIPPSTKIETSTELLTNLLQGIYINHHDQDISIQPMSMLEGPVFQPSRAEMNALGVYTTQRSVRSMSVNTVEYGPELPTYTVANCPKTWEFDINPELTEDQKSQIISVLNRYSEVFASSLQDVKALNVEPHSIQLKTGAKPVKVPPRLLPYEANEWLNGYISQLMELGLVESCDSPWAAAVVLVPNDRSQLKPRRRFKKMTQKPLLKKGKTTKPKAVWTLTLKFPQEVIAETEMSSLEATQQAFPGFDVMIHEGVDANGQKQQYTSVVIQAQAGKKDPFRLCLNYRPINIVIKDSGYPIPNINFLFTILGQATYFSAFDCLKGFWQLRLDKESKDLNGFATTYGQFRWTRLPMGLKSSPAAWQKVMNTIFFEELYRFVLIYIDDALIFSTSFDDHLVHLETILKKAAQAELSLSVTKCKFGYKEIPVLGHILSTDGFKMDQKKIRKVQEYPKPENLTALNRFIGMIQYYRRYLPKLSILLSLLNMLKKKNVPYVWSDEQEKSFQECKKIIVEDCLLVHPDYSKEFVLWADASNIGIGGVLAQADDNNPTILRPVYFGSKALSDQEKKMSVYEKKFYAIVYFIHFYKVYLMHTKFTVITDQKSLFYLIKFNEDASAKVIRWQASLLAYDFDIIYRPGKINVQTDAMSRLPPSCSDGPDFEEIIQEYHLPITVIRKREDIEDTEPHDSKKLRTSEPDRTNVSGMPRTEYQDIYNFLLKWQYPEEASLSRRKSIKHKATRYMIKNEQLYKKACNKYSKNRLVVKEGEALPLLKTYHDHILAGHQSVDRTFAKIKEDYYWPGYFDAVREYVSQCQVCQQFGPRNPPSPLILNNQEGNDECFKQVYMDYIALPLTAQGNNAALVLIDKFTGWTKVKPTPTQSSGIVCSDLGKHFDAEEVKVMMMSNYGIAMKFGVAYKPQGQGKVERMNGVIKYVIKKYCYEYKQDWNLWLNAVLYVIRTSVKRDHGYTPFFLAYGRNPRKLTEEETEWDIEDQFIYNKIQNRLQVVRQLNEEILPKARTNLKKYQAKMCDQYNKKTKKQNFYLSLTTTSILFEMKTSNFRSRTMQIKSNSTNQDQDSLLP</sequence>
<dbReference type="Pfam" id="PF00078">
    <property type="entry name" value="RVT_1"/>
    <property type="match status" value="1"/>
</dbReference>
<evidence type="ECO:0000259" key="12">
    <source>
        <dbReference type="PROSITE" id="PS50994"/>
    </source>
</evidence>
<dbReference type="InterPro" id="IPR041373">
    <property type="entry name" value="RT_RNaseH"/>
</dbReference>
<feature type="non-terminal residue" evidence="13">
    <location>
        <position position="1656"/>
    </location>
</feature>
<proteinExistence type="predicted"/>
<keyword evidence="8" id="KW-0863">Zinc-finger</keyword>
<dbReference type="Gene3D" id="1.10.340.70">
    <property type="match status" value="1"/>
</dbReference>
<dbReference type="PANTHER" id="PTHR37984">
    <property type="entry name" value="PROTEIN CBG26694"/>
    <property type="match status" value="1"/>
</dbReference>
<evidence type="ECO:0000256" key="1">
    <source>
        <dbReference type="ARBA" id="ARBA00012493"/>
    </source>
</evidence>
<dbReference type="InParanoid" id="A0A1C7N1A7"/>
<dbReference type="InterPro" id="IPR036875">
    <property type="entry name" value="Znf_CCHC_sf"/>
</dbReference>
<dbReference type="InterPro" id="IPR001584">
    <property type="entry name" value="Integrase_cat-core"/>
</dbReference>